<feature type="domain" description="Myosin motor" evidence="7">
    <location>
        <begin position="1"/>
        <end position="343"/>
    </location>
</feature>
<dbReference type="GO" id="GO:0016459">
    <property type="term" value="C:myosin complex"/>
    <property type="evidence" value="ECO:0007669"/>
    <property type="project" value="UniProtKB-KW"/>
</dbReference>
<gene>
    <name evidence="8" type="ORF">CSUI_000063</name>
</gene>
<dbReference type="PROSITE" id="PS51456">
    <property type="entry name" value="MYOSIN_MOTOR"/>
    <property type="match status" value="1"/>
</dbReference>
<dbReference type="GO" id="GO:0016020">
    <property type="term" value="C:membrane"/>
    <property type="evidence" value="ECO:0007669"/>
    <property type="project" value="TreeGrafter"/>
</dbReference>
<dbReference type="InterPro" id="IPR001609">
    <property type="entry name" value="Myosin_head_motor_dom-like"/>
</dbReference>
<sequence>MLKCSLAKGMYEKLFLWIITKLNADIEPQGGKFEAFMGLLDIFGFEVFQNNSLEQLFINITNEVLQRNFTDVVFEKEMELYAKEGIGAKQIVFTTNEKLIETLIGKGTSLLACLEDQCISPSGTDEKFVNTAATKLKGSECYVPSKNTKSLEFAVVHTIGRINYNADGFSMKNKDVLRPEIVEVTLASSNEIVKTLFAGVKVEKGKMAKGMLIGSQFLSQLRSLMEIIKSTESHFIRCIKPNDDKVPLKWVNSKVLIQLHALSILEALELRQLAFSYRRTFQEFISQFRFLNLSASSKGGGDDLAVCRELLASGQIAEGDFAIGRTMIFLKPQAAKQLVRMQREALATWEPLVGLIESVTVYKRGRKVFAERTVPATRICANIRRKLVQAQVKVVA</sequence>
<comment type="similarity">
    <text evidence="6">Belongs to the TRAFAC class myosin-kinesin ATPase superfamily. Myosin family.</text>
</comment>
<dbReference type="PANTHER" id="PTHR13140">
    <property type="entry name" value="MYOSIN"/>
    <property type="match status" value="1"/>
</dbReference>
<keyword evidence="2" id="KW-0067">ATP-binding</keyword>
<accession>A0A2C6LIM0</accession>
<name>A0A2C6LIM0_9APIC</name>
<keyword evidence="5 6" id="KW-0009">Actin-binding</keyword>
<dbReference type="EMBL" id="MIGC01000026">
    <property type="protein sequence ID" value="PHJ26083.1"/>
    <property type="molecule type" value="Genomic_DNA"/>
</dbReference>
<dbReference type="Proteomes" id="UP000221165">
    <property type="component" value="Unassembled WGS sequence"/>
</dbReference>
<dbReference type="Gene3D" id="1.20.58.530">
    <property type="match status" value="1"/>
</dbReference>
<evidence type="ECO:0000256" key="3">
    <source>
        <dbReference type="ARBA" id="ARBA00023123"/>
    </source>
</evidence>
<keyword evidence="3 6" id="KW-0518">Myosin</keyword>
<comment type="caution">
    <text evidence="6">Lacks conserved residue(s) required for the propagation of feature annotation.</text>
</comment>
<reference evidence="8 9" key="1">
    <citation type="journal article" date="2017" name="Int. J. Parasitol.">
        <title>The genome of the protozoan parasite Cystoisospora suis and a reverse vaccinology approach to identify vaccine candidates.</title>
        <authorList>
            <person name="Palmieri N."/>
            <person name="Shrestha A."/>
            <person name="Ruttkowski B."/>
            <person name="Beck T."/>
            <person name="Vogl C."/>
            <person name="Tomley F."/>
            <person name="Blake D.P."/>
            <person name="Joachim A."/>
        </authorList>
    </citation>
    <scope>NUCLEOTIDE SEQUENCE [LARGE SCALE GENOMIC DNA]</scope>
    <source>
        <strain evidence="8 9">Wien I</strain>
    </source>
</reference>
<dbReference type="InterPro" id="IPR036961">
    <property type="entry name" value="Kinesin_motor_dom_sf"/>
</dbReference>
<evidence type="ECO:0000256" key="2">
    <source>
        <dbReference type="ARBA" id="ARBA00022840"/>
    </source>
</evidence>
<keyword evidence="9" id="KW-1185">Reference proteome</keyword>
<evidence type="ECO:0000256" key="5">
    <source>
        <dbReference type="ARBA" id="ARBA00023203"/>
    </source>
</evidence>
<dbReference type="SMART" id="SM00242">
    <property type="entry name" value="MYSc"/>
    <property type="match status" value="1"/>
</dbReference>
<evidence type="ECO:0000313" key="9">
    <source>
        <dbReference type="Proteomes" id="UP000221165"/>
    </source>
</evidence>
<keyword evidence="1" id="KW-0547">Nucleotide-binding</keyword>
<evidence type="ECO:0000256" key="6">
    <source>
        <dbReference type="PROSITE-ProRule" id="PRU00782"/>
    </source>
</evidence>
<dbReference type="VEuPathDB" id="ToxoDB:CSUI_000063"/>
<dbReference type="GO" id="GO:0000146">
    <property type="term" value="F:microfilament motor activity"/>
    <property type="evidence" value="ECO:0007669"/>
    <property type="project" value="TreeGrafter"/>
</dbReference>
<dbReference type="GeneID" id="94423508"/>
<dbReference type="Gene3D" id="1.20.120.720">
    <property type="entry name" value="Myosin VI head, motor domain, U50 subdomain"/>
    <property type="match status" value="1"/>
</dbReference>
<evidence type="ECO:0000259" key="7">
    <source>
        <dbReference type="PROSITE" id="PS51456"/>
    </source>
</evidence>
<dbReference type="RefSeq" id="XP_067927729.1">
    <property type="nucleotide sequence ID" value="XM_068060297.1"/>
</dbReference>
<dbReference type="Pfam" id="PF00063">
    <property type="entry name" value="Myosin_head"/>
    <property type="match status" value="1"/>
</dbReference>
<evidence type="ECO:0000256" key="1">
    <source>
        <dbReference type="ARBA" id="ARBA00022741"/>
    </source>
</evidence>
<dbReference type="GO" id="GO:0005524">
    <property type="term" value="F:ATP binding"/>
    <property type="evidence" value="ECO:0007669"/>
    <property type="project" value="UniProtKB-KW"/>
</dbReference>
<dbReference type="GO" id="GO:0007015">
    <property type="term" value="P:actin filament organization"/>
    <property type="evidence" value="ECO:0007669"/>
    <property type="project" value="TreeGrafter"/>
</dbReference>
<dbReference type="PANTHER" id="PTHR13140:SF270">
    <property type="entry name" value="MYOSIN-12"/>
    <property type="match status" value="1"/>
</dbReference>
<evidence type="ECO:0000256" key="4">
    <source>
        <dbReference type="ARBA" id="ARBA00023175"/>
    </source>
</evidence>
<comment type="caution">
    <text evidence="8">The sequence shown here is derived from an EMBL/GenBank/DDBJ whole genome shotgun (WGS) entry which is preliminary data.</text>
</comment>
<dbReference type="Gene3D" id="6.20.240.20">
    <property type="match status" value="1"/>
</dbReference>
<dbReference type="AlphaFoldDB" id="A0A2C6LIM0"/>
<keyword evidence="4" id="KW-0505">Motor protein</keyword>
<feature type="region of interest" description="Actin-binding" evidence="6">
    <location>
        <begin position="221"/>
        <end position="243"/>
    </location>
</feature>
<organism evidence="8 9">
    <name type="scientific">Cystoisospora suis</name>
    <dbReference type="NCBI Taxonomy" id="483139"/>
    <lineage>
        <taxon>Eukaryota</taxon>
        <taxon>Sar</taxon>
        <taxon>Alveolata</taxon>
        <taxon>Apicomplexa</taxon>
        <taxon>Conoidasida</taxon>
        <taxon>Coccidia</taxon>
        <taxon>Eucoccidiorida</taxon>
        <taxon>Eimeriorina</taxon>
        <taxon>Sarcocystidae</taxon>
        <taxon>Cystoisospora</taxon>
    </lineage>
</organism>
<dbReference type="OrthoDB" id="312459at2759"/>
<dbReference type="Gene3D" id="3.40.850.10">
    <property type="entry name" value="Kinesin motor domain"/>
    <property type="match status" value="1"/>
</dbReference>
<protein>
    <submittedName>
        <fullName evidence="8">Myosin d</fullName>
    </submittedName>
</protein>
<dbReference type="InterPro" id="IPR027417">
    <property type="entry name" value="P-loop_NTPase"/>
</dbReference>
<dbReference type="GO" id="GO:0005737">
    <property type="term" value="C:cytoplasm"/>
    <property type="evidence" value="ECO:0007669"/>
    <property type="project" value="TreeGrafter"/>
</dbReference>
<proteinExistence type="inferred from homology"/>
<dbReference type="SUPFAM" id="SSF52540">
    <property type="entry name" value="P-loop containing nucleoside triphosphate hydrolases"/>
    <property type="match status" value="1"/>
</dbReference>
<evidence type="ECO:0000313" key="8">
    <source>
        <dbReference type="EMBL" id="PHJ26083.1"/>
    </source>
</evidence>
<dbReference type="GO" id="GO:0051015">
    <property type="term" value="F:actin filament binding"/>
    <property type="evidence" value="ECO:0007669"/>
    <property type="project" value="TreeGrafter"/>
</dbReference>